<dbReference type="GO" id="GO:0051959">
    <property type="term" value="F:dynein light intermediate chain binding"/>
    <property type="evidence" value="ECO:0007669"/>
    <property type="project" value="InterPro"/>
</dbReference>
<gene>
    <name evidence="4" type="ORF">EZS28_050077</name>
</gene>
<dbReference type="Pfam" id="PF18198">
    <property type="entry name" value="AAA_lid_11"/>
    <property type="match status" value="1"/>
</dbReference>
<feature type="compositionally biased region" description="Low complexity" evidence="1">
    <location>
        <begin position="1"/>
        <end position="14"/>
    </location>
</feature>
<dbReference type="Pfam" id="PF18199">
    <property type="entry name" value="Dynein_C"/>
    <property type="match status" value="1"/>
</dbReference>
<name>A0A5J4T7H6_9EUKA</name>
<dbReference type="Gene3D" id="1.20.1270.280">
    <property type="match status" value="1"/>
</dbReference>
<dbReference type="Proteomes" id="UP000324800">
    <property type="component" value="Unassembled WGS sequence"/>
</dbReference>
<reference evidence="4 5" key="1">
    <citation type="submission" date="2019-03" db="EMBL/GenBank/DDBJ databases">
        <title>Single cell metagenomics reveals metabolic interactions within the superorganism composed of flagellate Streblomastix strix and complex community of Bacteroidetes bacteria on its surface.</title>
        <authorList>
            <person name="Treitli S.C."/>
            <person name="Kolisko M."/>
            <person name="Husnik F."/>
            <person name="Keeling P."/>
            <person name="Hampl V."/>
        </authorList>
    </citation>
    <scope>NUCLEOTIDE SEQUENCE [LARGE SCALE GENOMIC DNA]</scope>
    <source>
        <strain evidence="4">ST1C</strain>
    </source>
</reference>
<protein>
    <submittedName>
        <fullName evidence="4">Putative Dynein heavy chain 1, axonemal</fullName>
    </submittedName>
</protein>
<evidence type="ECO:0000259" key="3">
    <source>
        <dbReference type="Pfam" id="PF18199"/>
    </source>
</evidence>
<dbReference type="PANTHER" id="PTHR22878">
    <property type="entry name" value="DYNEIN HEAVY CHAIN 6, AXONEMAL-LIKE-RELATED"/>
    <property type="match status" value="1"/>
</dbReference>
<feature type="region of interest" description="Disordered" evidence="1">
    <location>
        <begin position="1"/>
        <end position="62"/>
    </location>
</feature>
<dbReference type="InterPro" id="IPR041658">
    <property type="entry name" value="AAA_lid_11"/>
</dbReference>
<dbReference type="InterPro" id="IPR041228">
    <property type="entry name" value="Dynein_C"/>
</dbReference>
<dbReference type="PANTHER" id="PTHR22878:SF70">
    <property type="entry name" value="DYNEIN HEAVY CHAIN 2, AXONEMAL"/>
    <property type="match status" value="1"/>
</dbReference>
<dbReference type="OrthoDB" id="10251809at2759"/>
<dbReference type="GO" id="GO:0007018">
    <property type="term" value="P:microtubule-based movement"/>
    <property type="evidence" value="ECO:0007669"/>
    <property type="project" value="InterPro"/>
</dbReference>
<dbReference type="GO" id="GO:0030286">
    <property type="term" value="C:dynein complex"/>
    <property type="evidence" value="ECO:0007669"/>
    <property type="project" value="InterPro"/>
</dbReference>
<feature type="non-terminal residue" evidence="4">
    <location>
        <position position="1"/>
    </location>
</feature>
<dbReference type="EMBL" id="SNRW01036401">
    <property type="protein sequence ID" value="KAA6354396.1"/>
    <property type="molecule type" value="Genomic_DNA"/>
</dbReference>
<accession>A0A5J4T7H6</accession>
<evidence type="ECO:0000259" key="2">
    <source>
        <dbReference type="Pfam" id="PF18198"/>
    </source>
</evidence>
<organism evidence="4 5">
    <name type="scientific">Streblomastix strix</name>
    <dbReference type="NCBI Taxonomy" id="222440"/>
    <lineage>
        <taxon>Eukaryota</taxon>
        <taxon>Metamonada</taxon>
        <taxon>Preaxostyla</taxon>
        <taxon>Oxymonadida</taxon>
        <taxon>Streblomastigidae</taxon>
        <taxon>Streblomastix</taxon>
    </lineage>
</organism>
<feature type="compositionally biased region" description="Basic and acidic residues" evidence="1">
    <location>
        <begin position="52"/>
        <end position="62"/>
    </location>
</feature>
<dbReference type="InterPro" id="IPR026983">
    <property type="entry name" value="DHC"/>
</dbReference>
<evidence type="ECO:0000313" key="4">
    <source>
        <dbReference type="EMBL" id="KAA6354396.1"/>
    </source>
</evidence>
<sequence>AVGAKGKAQQGQAKGVKDQTAKAKDGKDAGKKGAKDDKDAKAKKGGVKGKGKKDEAVEDEKPVVQPISQELITQINAGIPWKALRYITGHVNYGGRVTDDWDRRTLLSLLDQLYTSQALENPEFKLNGIIPPPHNNIPFSRLDFLDFIDANLELRDSPEIFGLHRNAGLTLLRRQAQNMFSWLVSLQPGMVGSGDEGNTKIISLANSILGQLPPQDFDLDAIRKKYPTMHDECMNTVIVQDVVRYSKLLKVIRSTLTETISALNGLVVLSAQCESIANNLTAGLVPEAWDPYSYPSLKPIGSWVSDLRLRLEFMQSWVDNGPPPVFPLPYFFFPQAFLTGTLQNYAR</sequence>
<evidence type="ECO:0000256" key="1">
    <source>
        <dbReference type="SAM" id="MobiDB-lite"/>
    </source>
</evidence>
<proteinExistence type="predicted"/>
<feature type="compositionally biased region" description="Basic and acidic residues" evidence="1">
    <location>
        <begin position="15"/>
        <end position="42"/>
    </location>
</feature>
<dbReference type="InterPro" id="IPR042219">
    <property type="entry name" value="AAA_lid_11_sf"/>
</dbReference>
<evidence type="ECO:0000313" key="5">
    <source>
        <dbReference type="Proteomes" id="UP000324800"/>
    </source>
</evidence>
<dbReference type="Gene3D" id="1.10.8.720">
    <property type="entry name" value="Region D6 of dynein motor"/>
    <property type="match status" value="1"/>
</dbReference>
<comment type="caution">
    <text evidence="4">The sequence shown here is derived from an EMBL/GenBank/DDBJ whole genome shotgun (WGS) entry which is preliminary data.</text>
</comment>
<dbReference type="AlphaFoldDB" id="A0A5J4T7H6"/>
<feature type="non-terminal residue" evidence="4">
    <location>
        <position position="347"/>
    </location>
</feature>
<dbReference type="GO" id="GO:0045505">
    <property type="term" value="F:dynein intermediate chain binding"/>
    <property type="evidence" value="ECO:0007669"/>
    <property type="project" value="InterPro"/>
</dbReference>
<feature type="domain" description="Dynein heavy chain C-terminal" evidence="3">
    <location>
        <begin position="174"/>
        <end position="347"/>
    </location>
</feature>
<feature type="domain" description="Dynein heavy chain AAA lid" evidence="2">
    <location>
        <begin position="69"/>
        <end position="167"/>
    </location>
</feature>